<reference evidence="2" key="1">
    <citation type="submission" date="2009-08" db="EMBL/GenBank/DDBJ databases">
        <title>Annotation of Salpingoeca rosetta.</title>
        <authorList>
            <consortium name="The Broad Institute Genome Sequencing Platform"/>
            <person name="Russ C."/>
            <person name="Cuomo C."/>
            <person name="Burger G."/>
            <person name="Gray M.W."/>
            <person name="Holland P.W.H."/>
            <person name="King N."/>
            <person name="Lang F.B.F."/>
            <person name="Roger A.J."/>
            <person name="Ruiz-Trillo I."/>
            <person name="Young S.K."/>
            <person name="Zeng Q."/>
            <person name="Gargeya S."/>
            <person name="Alvarado L."/>
            <person name="Berlin A."/>
            <person name="Chapman S.B."/>
            <person name="Chen Z."/>
            <person name="Freedman E."/>
            <person name="Gellesch M."/>
            <person name="Goldberg J."/>
            <person name="Griggs A."/>
            <person name="Gujja S."/>
            <person name="Heilman E."/>
            <person name="Heiman D."/>
            <person name="Howarth C."/>
            <person name="Mehta T."/>
            <person name="Neiman D."/>
            <person name="Pearson M."/>
            <person name="Roberts A."/>
            <person name="Saif S."/>
            <person name="Shea T."/>
            <person name="Shenoy N."/>
            <person name="Sisk P."/>
            <person name="Stolte C."/>
            <person name="Sykes S."/>
            <person name="White J."/>
            <person name="Yandava C."/>
            <person name="Haas B."/>
            <person name="Nusbaum C."/>
            <person name="Birren B."/>
        </authorList>
    </citation>
    <scope>NUCLEOTIDE SEQUENCE</scope>
    <source>
        <strain evidence="2">ATCC 50818</strain>
    </source>
</reference>
<feature type="compositionally biased region" description="Acidic residues" evidence="1">
    <location>
        <begin position="483"/>
        <end position="495"/>
    </location>
</feature>
<feature type="compositionally biased region" description="Polar residues" evidence="1">
    <location>
        <begin position="728"/>
        <end position="746"/>
    </location>
</feature>
<name>F2UMF8_SALR5</name>
<feature type="region of interest" description="Disordered" evidence="1">
    <location>
        <begin position="1"/>
        <end position="234"/>
    </location>
</feature>
<feature type="compositionally biased region" description="Basic and acidic residues" evidence="1">
    <location>
        <begin position="141"/>
        <end position="152"/>
    </location>
</feature>
<feature type="compositionally biased region" description="Basic residues" evidence="1">
    <location>
        <begin position="100"/>
        <end position="109"/>
    </location>
</feature>
<dbReference type="AlphaFoldDB" id="F2UMF8"/>
<dbReference type="KEGG" id="sre:PTSG_09374"/>
<feature type="compositionally biased region" description="Basic and acidic residues" evidence="1">
    <location>
        <begin position="299"/>
        <end position="313"/>
    </location>
</feature>
<feature type="region of interest" description="Disordered" evidence="1">
    <location>
        <begin position="443"/>
        <end position="746"/>
    </location>
</feature>
<dbReference type="EMBL" id="GL832982">
    <property type="protein sequence ID" value="EGD78307.1"/>
    <property type="molecule type" value="Genomic_DNA"/>
</dbReference>
<feature type="compositionally biased region" description="Acidic residues" evidence="1">
    <location>
        <begin position="346"/>
        <end position="361"/>
    </location>
</feature>
<evidence type="ECO:0000256" key="1">
    <source>
        <dbReference type="SAM" id="MobiDB-lite"/>
    </source>
</evidence>
<dbReference type="GeneID" id="16070180"/>
<feature type="region of interest" description="Disordered" evidence="1">
    <location>
        <begin position="264"/>
        <end position="416"/>
    </location>
</feature>
<feature type="compositionally biased region" description="Acidic residues" evidence="1">
    <location>
        <begin position="548"/>
        <end position="558"/>
    </location>
</feature>
<organism evidence="2 3">
    <name type="scientific">Salpingoeca rosetta (strain ATCC 50818 / BSB-021)</name>
    <dbReference type="NCBI Taxonomy" id="946362"/>
    <lineage>
        <taxon>Eukaryota</taxon>
        <taxon>Choanoflagellata</taxon>
        <taxon>Craspedida</taxon>
        <taxon>Salpingoecidae</taxon>
        <taxon>Salpingoeca</taxon>
    </lineage>
</organism>
<keyword evidence="3" id="KW-1185">Reference proteome</keyword>
<feature type="compositionally biased region" description="Basic and acidic residues" evidence="1">
    <location>
        <begin position="334"/>
        <end position="345"/>
    </location>
</feature>
<feature type="compositionally biased region" description="Basic and acidic residues" evidence="1">
    <location>
        <begin position="687"/>
        <end position="724"/>
    </location>
</feature>
<feature type="compositionally biased region" description="Low complexity" evidence="1">
    <location>
        <begin position="762"/>
        <end position="800"/>
    </location>
</feature>
<sequence>MCVQEQQHPETAAPATPTMGDERIRSSTDEAASPSHSRSRRQSQAMPRVRASVDLSAAGFSDESSASRSTSRRNSSLFPSTQAATCPKPASFFHPAPGAARRRSGHRRNKSSDLTIELMRSTQGGIHNSSGNSNSSSTYRRHPDDHSPHDSSEFGALDGGKRFAYSMQNLSKLTSPSSPLLRRRSSGVPAPPTKSLLELSKSIDGLSKLLQEPGPAAPPPPAPSRRRRSSLRPLSDAVLYVDTGDDVDDNETLNIATSEQFSKYNKLPGVPSRSRRRSSQVPDAMEIDSRLVLGPIGTNDHKLPEWVEEHMRDMSMSPSQMQIAQERLLAQAAGEDKFTHTHPDDADNDDDDDDDGDDEIGPDLAFTFNSADFHPDDSDVDDDFFGDGDDEDDGHDSVGNGTRFEAAEGQALVDRGVSPTFVARANKMRQTARQARVSLSRTYNLSAPDRMSAHAWGDGQGLADGDDDRDHAAHSTTRRDNVGDSDNDDGDEDGAVDGSYPRDDGSSGSDRDDAVSDMYGEEVGMDCPHPRRRAQFGLVPTHSSSDNDSSDNDGDENGGGDGDGGNSSGGAGHDGLRDGRDGACGDDAQGRAVDSSGDASHVNLRSETSERMLSSRPMGPPHKRGGGVLASNGPHVRVDSFEDSSTEDAKENAEEDGDSDKPDESKHGALSAEVSDTSARLWGNQEQETHGMQEEGHHHHFQDQQQRDQQQHTRVMRDCDDARRGRSGNLSSNAAHYSPNLTRTPASTALKKGASFASVNLLTPASPSASPATSRSLTSRATASVSPTATANSVSPSSSSPRPPSSPTSTPHFRRRSFQFGADSQHK</sequence>
<feature type="compositionally biased region" description="Basic and acidic residues" evidence="1">
    <location>
        <begin position="500"/>
        <end position="514"/>
    </location>
</feature>
<dbReference type="RefSeq" id="XP_004989630.1">
    <property type="nucleotide sequence ID" value="XM_004989573.1"/>
</dbReference>
<evidence type="ECO:0000313" key="2">
    <source>
        <dbReference type="EMBL" id="EGD78307.1"/>
    </source>
</evidence>
<feature type="compositionally biased region" description="Acidic residues" evidence="1">
    <location>
        <begin position="378"/>
        <end position="394"/>
    </location>
</feature>
<feature type="compositionally biased region" description="Low complexity" evidence="1">
    <location>
        <begin position="61"/>
        <end position="76"/>
    </location>
</feature>
<feature type="compositionally biased region" description="Low complexity" evidence="1">
    <location>
        <begin position="170"/>
        <end position="180"/>
    </location>
</feature>
<dbReference type="Proteomes" id="UP000007799">
    <property type="component" value="Unassembled WGS sequence"/>
</dbReference>
<gene>
    <name evidence="2" type="ORF">PTSG_09374</name>
</gene>
<accession>F2UMF8</accession>
<feature type="compositionally biased region" description="Low complexity" evidence="1">
    <location>
        <begin position="128"/>
        <end position="137"/>
    </location>
</feature>
<proteinExistence type="predicted"/>
<feature type="compositionally biased region" description="Gly residues" evidence="1">
    <location>
        <begin position="559"/>
        <end position="573"/>
    </location>
</feature>
<evidence type="ECO:0000313" key="3">
    <source>
        <dbReference type="Proteomes" id="UP000007799"/>
    </source>
</evidence>
<feature type="compositionally biased region" description="Basic and acidic residues" evidence="1">
    <location>
        <begin position="574"/>
        <end position="583"/>
    </location>
</feature>
<feature type="region of interest" description="Disordered" evidence="1">
    <location>
        <begin position="762"/>
        <end position="827"/>
    </location>
</feature>
<dbReference type="InParanoid" id="F2UMF8"/>
<protein>
    <submittedName>
        <fullName evidence="2">Uncharacterized protein</fullName>
    </submittedName>
</protein>
<feature type="compositionally biased region" description="Basic and acidic residues" evidence="1">
    <location>
        <begin position="468"/>
        <end position="482"/>
    </location>
</feature>